<dbReference type="InterPro" id="IPR001245">
    <property type="entry name" value="Ser-Thr/Tyr_kinase_cat_dom"/>
</dbReference>
<dbReference type="VEuPathDB" id="AmoebaDB:EIN_408280"/>
<dbReference type="SMART" id="SM00181">
    <property type="entry name" value="EGF"/>
    <property type="match status" value="12"/>
</dbReference>
<dbReference type="KEGG" id="eiv:EIN_408280"/>
<dbReference type="InterPro" id="IPR000719">
    <property type="entry name" value="Prot_kinase_dom"/>
</dbReference>
<dbReference type="InterPro" id="IPR006212">
    <property type="entry name" value="Furin_repeat"/>
</dbReference>
<dbReference type="InterPro" id="IPR000742">
    <property type="entry name" value="EGF"/>
</dbReference>
<dbReference type="Gene3D" id="1.10.510.10">
    <property type="entry name" value="Transferase(Phosphotransferase) domain 1"/>
    <property type="match status" value="1"/>
</dbReference>
<dbReference type="EMBL" id="KB207048">
    <property type="protein sequence ID" value="ELP85579.1"/>
    <property type="molecule type" value="Genomic_DNA"/>
</dbReference>
<keyword evidence="5" id="KW-1133">Transmembrane helix</keyword>
<dbReference type="PROSITE" id="PS50011">
    <property type="entry name" value="PROTEIN_KINASE_DOM"/>
    <property type="match status" value="1"/>
</dbReference>
<evidence type="ECO:0000256" key="5">
    <source>
        <dbReference type="SAM" id="Phobius"/>
    </source>
</evidence>
<gene>
    <name evidence="7" type="ORF">EIN_408280</name>
</gene>
<evidence type="ECO:0000256" key="4">
    <source>
        <dbReference type="PROSITE-ProRule" id="PRU10141"/>
    </source>
</evidence>
<accession>A0A0A1TWK7</accession>
<dbReference type="RefSeq" id="XP_004184925.1">
    <property type="nucleotide sequence ID" value="XM_004184877.1"/>
</dbReference>
<dbReference type="PROSITE" id="PS00108">
    <property type="entry name" value="PROTEIN_KINASE_ST"/>
    <property type="match status" value="1"/>
</dbReference>
<name>A0A0A1TWK7_ENTIV</name>
<evidence type="ECO:0000256" key="2">
    <source>
        <dbReference type="ARBA" id="ARBA00022741"/>
    </source>
</evidence>
<dbReference type="GeneID" id="14884602"/>
<feature type="transmembrane region" description="Helical" evidence="5">
    <location>
        <begin position="965"/>
        <end position="990"/>
    </location>
</feature>
<dbReference type="OrthoDB" id="27972at2759"/>
<evidence type="ECO:0000256" key="3">
    <source>
        <dbReference type="ARBA" id="ARBA00022840"/>
    </source>
</evidence>
<sequence>GVCIVCNKAVPNCSECFDNKCVSCEEGFYLNSNNTCESCGITNCTTCEFNGTCDMCTFDKTLTKNMTQCSECESNEGCLNCLSDVVGCSVCREGYYLVDHFCERCGNKCTRCDSSGNCVQCETGYSTQNGVCVACHYIQNHCSTCVSSSGLCTSCDLGYMILNTKCEECGTYYENSDYCNTTSVQHCKANYFIKNAQCVQCSVIYGCMECNENNECIKCDTELNMFNNNGVMECSSDCNVDGCTNCNIDGVCSRCDTSYTLDKVNNKCIKCWDLFDNCGVCNQTEKSCAICDSNVFYLEEGVCKRCSNSISNCEECSNKNVCMRCVGNYHVVNGKCVSISSNLKNSQTDCTRDQYFNVTCVDIPFDSFKYSETEIMKCERRMFGCSSCQYKTSTSADSFDSDALECSYCKAGYAFDSEKNMKCIETTEMIDEKGVRIHCQRGCVGCTTTDNCPYADTIKFTARNFEKVTYSQHQKCNAYRRGYGCVECSSSIVTSGVCLDFERNSTCSVLKEVNGVISCIQPIVTTKDQTKSDDGNCEITLYGSCKKCDMFYYLGHSSPQVCLLCTEDKRCGYCQNSTICEVCASGYVLQNGTCENILHCADPQTNWCNLCEDGYYLSRGVCIEKSDKNCVLYSENDDTLCLLCKNEYLLSDKKCVSPSDHNCEVIDSKTSTCIRCQFGYQLDAAMNCVAIPTPHCISSLKYDCLKCDLTTNMVRGPLGDIVCSNNISDEKCLILSTTGCVRCKPGYYIKNGRCVACNPMCRMCVSQPNNCVACQFGYYYNTTTNTCLSLGDLMETCELFLPSGDKCSVCKSGYYMNNGDCVRCSDACEKCITNSTFCLTCNKDKGYYYDLESTTTTKCKPTSLLLHCSSSVSDGCSLCETGFYLNLYHKCVPCMDNCQRCGNSWSCETCKTTFVLNSNNTCIVWTSINKCVSYSTEYQTCSKCSFSYRVSSSGNSCEYSSGITIALVVPLVFFVILFIVVICALLLMYFQHRATIKAKELLVNSIKITDAKMYGLTFTRFGGIKSPLVCSETDIEIATSQGYQIPVNKLTQKTFLVGNDRKRNVKVQFTQKEEEKFTVEINPSIVTINKGMAVEVILAVKPMCTCDVSSSILVSFLELRKAKIDQVDLNFHFSTEISTRLDPQEIQKLRKLGEGSFGIVYEGIYRGEKVAIKMIKDIPNFSSNGDEFEKEVQMLDKFRSDYIINFFGAVFIPKKRCMVTEFAKFGSLQDVMRHQKRDEIGMNVKVKMLLDAARGIEYLHNNRIIHRDIKPDNILVLSLTIDENVLAKLTDFGTSRNINVMMGNISFTKGIGTPVYMAPEILNRSYYKEPADIYSFAITMLETITWEHAFPKEEFKYPWNVASFISSGKRPESIRTIENKKMREVIEACWGNDPVQRLPITAIVEQLSQVWMQ</sequence>
<dbReference type="PANTHER" id="PTHR45756:SF1">
    <property type="entry name" value="PROTEIN KINASE DOMAIN CONTAINING PROTEIN"/>
    <property type="match status" value="1"/>
</dbReference>
<keyword evidence="7" id="KW-0808">Transferase</keyword>
<dbReference type="PROSITE" id="PS00107">
    <property type="entry name" value="PROTEIN_KINASE_ATP"/>
    <property type="match status" value="1"/>
</dbReference>
<dbReference type="SUPFAM" id="SSF56112">
    <property type="entry name" value="Protein kinase-like (PK-like)"/>
    <property type="match status" value="1"/>
</dbReference>
<dbReference type="Pfam" id="PF07714">
    <property type="entry name" value="PK_Tyr_Ser-Thr"/>
    <property type="match status" value="1"/>
</dbReference>
<feature type="domain" description="Protein kinase" evidence="6">
    <location>
        <begin position="1146"/>
        <end position="1412"/>
    </location>
</feature>
<keyword evidence="1" id="KW-0723">Serine/threonine-protein kinase</keyword>
<protein>
    <submittedName>
        <fullName evidence="7">Protein kinase domain containing protein</fullName>
    </submittedName>
</protein>
<keyword evidence="8" id="KW-1185">Reference proteome</keyword>
<dbReference type="SMART" id="SM00220">
    <property type="entry name" value="S_TKc"/>
    <property type="match status" value="1"/>
</dbReference>
<evidence type="ECO:0000313" key="8">
    <source>
        <dbReference type="Proteomes" id="UP000014680"/>
    </source>
</evidence>
<keyword evidence="2 4" id="KW-0547">Nucleotide-binding</keyword>
<dbReference type="Proteomes" id="UP000014680">
    <property type="component" value="Unassembled WGS sequence"/>
</dbReference>
<keyword evidence="5" id="KW-0472">Membrane</keyword>
<dbReference type="Gene3D" id="2.10.220.10">
    <property type="entry name" value="Hormone Receptor, Insulin-like Growth Factor Receptor 1, Chain A, domain 2"/>
    <property type="match status" value="1"/>
</dbReference>
<evidence type="ECO:0000259" key="6">
    <source>
        <dbReference type="PROSITE" id="PS50011"/>
    </source>
</evidence>
<keyword evidence="7" id="KW-0418">Kinase</keyword>
<dbReference type="PANTHER" id="PTHR45756">
    <property type="entry name" value="PALMITOYLTRANSFERASE"/>
    <property type="match status" value="1"/>
</dbReference>
<dbReference type="InterPro" id="IPR008271">
    <property type="entry name" value="Ser/Thr_kinase_AS"/>
</dbReference>
<dbReference type="GO" id="GO:0005524">
    <property type="term" value="F:ATP binding"/>
    <property type="evidence" value="ECO:0007669"/>
    <property type="project" value="UniProtKB-UniRule"/>
</dbReference>
<organism evidence="7 8">
    <name type="scientific">Entamoeba invadens IP1</name>
    <dbReference type="NCBI Taxonomy" id="370355"/>
    <lineage>
        <taxon>Eukaryota</taxon>
        <taxon>Amoebozoa</taxon>
        <taxon>Evosea</taxon>
        <taxon>Archamoebae</taxon>
        <taxon>Mastigamoebida</taxon>
        <taxon>Entamoebidae</taxon>
        <taxon>Entamoeba</taxon>
    </lineage>
</organism>
<reference evidence="7 8" key="1">
    <citation type="submission" date="2012-10" db="EMBL/GenBank/DDBJ databases">
        <authorList>
            <person name="Zafar N."/>
            <person name="Inman J."/>
            <person name="Hall N."/>
            <person name="Lorenzi H."/>
            <person name="Caler E."/>
        </authorList>
    </citation>
    <scope>NUCLEOTIDE SEQUENCE [LARGE SCALE GENOMIC DNA]</scope>
    <source>
        <strain evidence="7 8">IP1</strain>
    </source>
</reference>
<keyword evidence="3 4" id="KW-0067">ATP-binding</keyword>
<keyword evidence="5" id="KW-0812">Transmembrane</keyword>
<evidence type="ECO:0000256" key="1">
    <source>
        <dbReference type="ARBA" id="ARBA00022527"/>
    </source>
</evidence>
<evidence type="ECO:0000313" key="7">
    <source>
        <dbReference type="EMBL" id="ELP85579.1"/>
    </source>
</evidence>
<dbReference type="SMART" id="SM00261">
    <property type="entry name" value="FU"/>
    <property type="match status" value="9"/>
</dbReference>
<proteinExistence type="predicted"/>
<dbReference type="SUPFAM" id="SSF57184">
    <property type="entry name" value="Growth factor receptor domain"/>
    <property type="match status" value="5"/>
</dbReference>
<feature type="binding site" evidence="4">
    <location>
        <position position="1173"/>
    </location>
    <ligand>
        <name>ATP</name>
        <dbReference type="ChEBI" id="CHEBI:30616"/>
    </ligand>
</feature>
<dbReference type="InterPro" id="IPR017441">
    <property type="entry name" value="Protein_kinase_ATP_BS"/>
</dbReference>
<dbReference type="InterPro" id="IPR053215">
    <property type="entry name" value="TKL_Ser/Thr_kinase"/>
</dbReference>
<dbReference type="InterPro" id="IPR009030">
    <property type="entry name" value="Growth_fac_rcpt_cys_sf"/>
</dbReference>
<dbReference type="InterPro" id="IPR011009">
    <property type="entry name" value="Kinase-like_dom_sf"/>
</dbReference>
<dbReference type="GO" id="GO:0004672">
    <property type="term" value="F:protein kinase activity"/>
    <property type="evidence" value="ECO:0007669"/>
    <property type="project" value="InterPro"/>
</dbReference>
<feature type="non-terminal residue" evidence="7">
    <location>
        <position position="1"/>
    </location>
</feature>